<feature type="domain" description="HTH lysR-type" evidence="5">
    <location>
        <begin position="11"/>
        <end position="68"/>
    </location>
</feature>
<dbReference type="GO" id="GO:0005829">
    <property type="term" value="C:cytosol"/>
    <property type="evidence" value="ECO:0007669"/>
    <property type="project" value="TreeGrafter"/>
</dbReference>
<dbReference type="InterPro" id="IPR036390">
    <property type="entry name" value="WH_DNA-bd_sf"/>
</dbReference>
<keyword evidence="2" id="KW-0805">Transcription regulation</keyword>
<dbReference type="Pfam" id="PF03466">
    <property type="entry name" value="LysR_substrate"/>
    <property type="match status" value="1"/>
</dbReference>
<dbReference type="Gene3D" id="1.10.10.10">
    <property type="entry name" value="Winged helix-like DNA-binding domain superfamily/Winged helix DNA-binding domain"/>
    <property type="match status" value="1"/>
</dbReference>
<proteinExistence type="inferred from homology"/>
<keyword evidence="4" id="KW-0804">Transcription</keyword>
<accession>A0A1U7JEW3</accession>
<gene>
    <name evidence="6" type="ORF">A3843_14960</name>
</gene>
<dbReference type="PRINTS" id="PR00039">
    <property type="entry name" value="HTHLYSR"/>
</dbReference>
<keyword evidence="3" id="KW-0238">DNA-binding</keyword>
<name>A0A1U7JEW3_9HYPH</name>
<evidence type="ECO:0000259" key="5">
    <source>
        <dbReference type="PROSITE" id="PS50931"/>
    </source>
</evidence>
<evidence type="ECO:0000313" key="6">
    <source>
        <dbReference type="EMBL" id="OKL43245.1"/>
    </source>
</evidence>
<dbReference type="SUPFAM" id="SSF46785">
    <property type="entry name" value="Winged helix' DNA-binding domain"/>
    <property type="match status" value="1"/>
</dbReference>
<dbReference type="CDD" id="cd05466">
    <property type="entry name" value="PBP2_LTTR_substrate"/>
    <property type="match status" value="1"/>
</dbReference>
<evidence type="ECO:0000256" key="3">
    <source>
        <dbReference type="ARBA" id="ARBA00023125"/>
    </source>
</evidence>
<dbReference type="EMBL" id="LVVZ01000022">
    <property type="protein sequence ID" value="OKL43245.1"/>
    <property type="molecule type" value="Genomic_DNA"/>
</dbReference>
<dbReference type="AlphaFoldDB" id="A0A1U7JEW3"/>
<dbReference type="InterPro" id="IPR000847">
    <property type="entry name" value="LysR_HTH_N"/>
</dbReference>
<keyword evidence="7" id="KW-1185">Reference proteome</keyword>
<sequence length="332" mass="37163">MDSAERLARNLDWNLLRTFMVIARSGSITQAATTLRLKQPTVSSALKRLEDHLDRKLVVRTPGHFHLTEAGKMLYEETVEIYGSILRLDTIMREITDAVRGHVRIAMASHVTCPLLDQALSDFHEEHPNATLSIDIASSRESLAAVNASQASFAVCLVRDRNPRLEYRRLFREFFGLFCGPKHPLFGRSDLTKSDLAGQSSVSFITDQMSEALRPVSLLRAELALDDRVVATSANLEEVRRLIVAGLGVGPLPLHVVGRDLRDGILWQLPPYDSLPAIDVHVVWNPKAKMNRAEQALLAKLLHLIEMTPIEQRTYSLETMSERGRSAHLPLP</sequence>
<dbReference type="PROSITE" id="PS50931">
    <property type="entry name" value="HTH_LYSR"/>
    <property type="match status" value="1"/>
</dbReference>
<comment type="caution">
    <text evidence="6">The sequence shown here is derived from an EMBL/GenBank/DDBJ whole genome shotgun (WGS) entry which is preliminary data.</text>
</comment>
<dbReference type="Gene3D" id="3.40.190.10">
    <property type="entry name" value="Periplasmic binding protein-like II"/>
    <property type="match status" value="2"/>
</dbReference>
<protein>
    <submittedName>
        <fullName evidence="6">LysR family transcriptional regulator</fullName>
    </submittedName>
</protein>
<organism evidence="6 7">
    <name type="scientific">Pseudovibrio exalbescens</name>
    <dbReference type="NCBI Taxonomy" id="197461"/>
    <lineage>
        <taxon>Bacteria</taxon>
        <taxon>Pseudomonadati</taxon>
        <taxon>Pseudomonadota</taxon>
        <taxon>Alphaproteobacteria</taxon>
        <taxon>Hyphomicrobiales</taxon>
        <taxon>Stappiaceae</taxon>
        <taxon>Pseudovibrio</taxon>
    </lineage>
</organism>
<dbReference type="GO" id="GO:0003677">
    <property type="term" value="F:DNA binding"/>
    <property type="evidence" value="ECO:0007669"/>
    <property type="project" value="UniProtKB-KW"/>
</dbReference>
<dbReference type="InterPro" id="IPR050950">
    <property type="entry name" value="HTH-type_LysR_regulators"/>
</dbReference>
<evidence type="ECO:0000313" key="7">
    <source>
        <dbReference type="Proteomes" id="UP000185783"/>
    </source>
</evidence>
<dbReference type="SUPFAM" id="SSF53850">
    <property type="entry name" value="Periplasmic binding protein-like II"/>
    <property type="match status" value="1"/>
</dbReference>
<dbReference type="GO" id="GO:0003700">
    <property type="term" value="F:DNA-binding transcription factor activity"/>
    <property type="evidence" value="ECO:0007669"/>
    <property type="project" value="InterPro"/>
</dbReference>
<dbReference type="Proteomes" id="UP000185783">
    <property type="component" value="Unassembled WGS sequence"/>
</dbReference>
<evidence type="ECO:0000256" key="2">
    <source>
        <dbReference type="ARBA" id="ARBA00023015"/>
    </source>
</evidence>
<comment type="similarity">
    <text evidence="1">Belongs to the LysR transcriptional regulatory family.</text>
</comment>
<dbReference type="PANTHER" id="PTHR30419">
    <property type="entry name" value="HTH-TYPE TRANSCRIPTIONAL REGULATOR YBHD"/>
    <property type="match status" value="1"/>
</dbReference>
<evidence type="ECO:0000256" key="4">
    <source>
        <dbReference type="ARBA" id="ARBA00023163"/>
    </source>
</evidence>
<reference evidence="6 7" key="1">
    <citation type="submission" date="2016-03" db="EMBL/GenBank/DDBJ databases">
        <title>Genome sequence of Nesiotobacter sp. nov., a moderately halophilic alphaproteobacterium isolated from the Yellow Sea, China.</title>
        <authorList>
            <person name="Zhang G."/>
            <person name="Zhang R."/>
        </authorList>
    </citation>
    <scope>NUCLEOTIDE SEQUENCE [LARGE SCALE GENOMIC DNA]</scope>
    <source>
        <strain evidence="6 7">WB1-6</strain>
    </source>
</reference>
<dbReference type="PANTHER" id="PTHR30419:SF8">
    <property type="entry name" value="NITROGEN ASSIMILATION TRANSCRIPTIONAL ACTIVATOR-RELATED"/>
    <property type="match status" value="1"/>
</dbReference>
<evidence type="ECO:0000256" key="1">
    <source>
        <dbReference type="ARBA" id="ARBA00009437"/>
    </source>
</evidence>
<dbReference type="Pfam" id="PF00126">
    <property type="entry name" value="HTH_1"/>
    <property type="match status" value="1"/>
</dbReference>
<dbReference type="InterPro" id="IPR005119">
    <property type="entry name" value="LysR_subst-bd"/>
</dbReference>
<dbReference type="STRING" id="197461.A3843_14960"/>
<dbReference type="InterPro" id="IPR036388">
    <property type="entry name" value="WH-like_DNA-bd_sf"/>
</dbReference>